<keyword evidence="2" id="KW-0175">Coiled coil</keyword>
<dbReference type="PANTHER" id="PTHR31225">
    <property type="entry name" value="OS04G0344100 PROTEIN-RELATED"/>
    <property type="match status" value="1"/>
</dbReference>
<dbReference type="InterPro" id="IPR008949">
    <property type="entry name" value="Isoprenoid_synthase_dom_sf"/>
</dbReference>
<evidence type="ECO:0000256" key="2">
    <source>
        <dbReference type="SAM" id="Coils"/>
    </source>
</evidence>
<dbReference type="GO" id="GO:0016114">
    <property type="term" value="P:terpenoid biosynthetic process"/>
    <property type="evidence" value="ECO:0007669"/>
    <property type="project" value="InterPro"/>
</dbReference>
<dbReference type="InterPro" id="IPR050148">
    <property type="entry name" value="Terpene_synthase-like"/>
</dbReference>
<proteinExistence type="predicted"/>
<evidence type="ECO:0000259" key="5">
    <source>
        <dbReference type="Pfam" id="PF03936"/>
    </source>
</evidence>
<dbReference type="AlphaFoldDB" id="A0A7J7GW52"/>
<dbReference type="InterPro" id="IPR001906">
    <property type="entry name" value="Terpene_synth_N"/>
</dbReference>
<dbReference type="GO" id="GO:0010333">
    <property type="term" value="F:terpene synthase activity"/>
    <property type="evidence" value="ECO:0007669"/>
    <property type="project" value="InterPro"/>
</dbReference>
<dbReference type="Pfam" id="PF03936">
    <property type="entry name" value="Terpene_synth_C"/>
    <property type="match status" value="1"/>
</dbReference>
<reference evidence="7" key="1">
    <citation type="journal article" date="2020" name="Nat. Commun.">
        <title>Genome assembly of wild tea tree DASZ reveals pedigree and selection history of tea varieties.</title>
        <authorList>
            <person name="Zhang W."/>
            <person name="Zhang Y."/>
            <person name="Qiu H."/>
            <person name="Guo Y."/>
            <person name="Wan H."/>
            <person name="Zhang X."/>
            <person name="Scossa F."/>
            <person name="Alseekh S."/>
            <person name="Zhang Q."/>
            <person name="Wang P."/>
            <person name="Xu L."/>
            <person name="Schmidt M.H."/>
            <person name="Jia X."/>
            <person name="Li D."/>
            <person name="Zhu A."/>
            <person name="Guo F."/>
            <person name="Chen W."/>
            <person name="Ni D."/>
            <person name="Usadel B."/>
            <person name="Fernie A.R."/>
            <person name="Wen W."/>
        </authorList>
    </citation>
    <scope>NUCLEOTIDE SEQUENCE [LARGE SCALE GENOMIC DNA]</scope>
    <source>
        <strain evidence="7">cv. G240</strain>
    </source>
</reference>
<dbReference type="GO" id="GO:0000287">
    <property type="term" value="F:magnesium ion binding"/>
    <property type="evidence" value="ECO:0007669"/>
    <property type="project" value="InterPro"/>
</dbReference>
<dbReference type="Gene3D" id="1.50.10.130">
    <property type="entry name" value="Terpene synthase, N-terminal domain"/>
    <property type="match status" value="1"/>
</dbReference>
<comment type="caution">
    <text evidence="6">The sequence shown here is derived from an EMBL/GenBank/DDBJ whole genome shotgun (WGS) entry which is preliminary data.</text>
</comment>
<dbReference type="PANTHER" id="PTHR31225:SF94">
    <property type="entry name" value="ALPHA-FARNESENE SYNTHASE"/>
    <property type="match status" value="1"/>
</dbReference>
<evidence type="ECO:0000313" key="6">
    <source>
        <dbReference type="EMBL" id="KAF5943684.1"/>
    </source>
</evidence>
<dbReference type="InterPro" id="IPR036965">
    <property type="entry name" value="Terpene_synth_N_sf"/>
</dbReference>
<feature type="domain" description="Terpene synthase N-terminal" evidence="4">
    <location>
        <begin position="63"/>
        <end position="234"/>
    </location>
</feature>
<dbReference type="EMBL" id="JACBKZ010000008">
    <property type="protein sequence ID" value="KAF5943684.1"/>
    <property type="molecule type" value="Genomic_DNA"/>
</dbReference>
<gene>
    <name evidence="6" type="ORF">HYC85_017761</name>
</gene>
<dbReference type="Pfam" id="PF01397">
    <property type="entry name" value="Terpene_synth"/>
    <property type="match status" value="1"/>
</dbReference>
<dbReference type="SUPFAM" id="SSF48239">
    <property type="entry name" value="Terpenoid cyclases/Protein prenyltransferases"/>
    <property type="match status" value="1"/>
</dbReference>
<sequence length="797" mass="91684">MATYSQQIITQTEQPLVQNKEAIMDCRKGIVADQKYVLQSQIQSEVINSTTHQRRSANYKPNIWKYDLLQSLTIQYNEEECKRQVEKLKEDVMCMFIEAVDLVAKLEFIDSIEKLGLANLFEVEIKEALDTIVAFKNNHPITEEGIYANALFFRILRQHGFNVSQGFTSKMGTFMKSTNSDDTKAMLELLEASHLALEGENILIEAKEFSAGILKNIINSNVEDKVAKQLAQALELPLQWRAQWYDVKRHIHELENKDNTNSVLLKLAKLNFNMVQATHQNDLKEISRVRRRREKIIKNTPDKDVNDDDFLWVFGNFEDQQAQIPGDKINWNKGEADLNFLKSQYSYPDLNVLRAAFRYPNRGWAELLNFEPTYRYSGHRKTRVTDFLFEPSPEPDPSLPQINLIPLTAEQEMAKKRAVRALLTETNQPEVLPADQTQETVVAFPSHQPSSSRPNKRARTFTTEPRLVDEEDTILPPSPPPSPQPERSDRASSSKWAPKITFQNRAIRDTDSVVVEKDHLMAFNLAKSVYLPPDMEHHDHLTELKALRSSTKSMVLAIQKNHIAHKRVLELRKTTRQAMAKANAKNTVLEESKKKIAELQTEMACLNGLVSSAEANKRKAAAVVKDKYLRELAKLEGKKDAEIKELEKKLEDAENRGYKEGEATWWKNLSLVENLSFARNRLVESYLWAVGVAFEPQHNSFRKWLTKAINFIIIIDDIYDVYGSLEELECFTNSVERWDDKEIQQLPECMKICFQALYNTTNEVAYEIQEEKGWQNSVLPYLHKVKNVSTTPPPLSC</sequence>
<keyword evidence="1" id="KW-0479">Metal-binding</keyword>
<reference evidence="6 7" key="2">
    <citation type="submission" date="2020-07" db="EMBL/GenBank/DDBJ databases">
        <title>Genome assembly of wild tea tree DASZ reveals pedigree and selection history of tea varieties.</title>
        <authorList>
            <person name="Zhang W."/>
        </authorList>
    </citation>
    <scope>NUCLEOTIDE SEQUENCE [LARGE SCALE GENOMIC DNA]</scope>
    <source>
        <strain evidence="7">cv. G240</strain>
        <tissue evidence="6">Leaf</tissue>
    </source>
</reference>
<dbReference type="Gene3D" id="1.10.600.10">
    <property type="entry name" value="Farnesyl Diphosphate Synthase"/>
    <property type="match status" value="2"/>
</dbReference>
<evidence type="ECO:0000256" key="1">
    <source>
        <dbReference type="ARBA" id="ARBA00022723"/>
    </source>
</evidence>
<dbReference type="InterPro" id="IPR008930">
    <property type="entry name" value="Terpenoid_cyclase/PrenylTrfase"/>
</dbReference>
<keyword evidence="7" id="KW-1185">Reference proteome</keyword>
<protein>
    <submittedName>
        <fullName evidence="6">Uncharacterized protein</fullName>
    </submittedName>
</protein>
<name>A0A7J7GW52_CAMSI</name>
<evidence type="ECO:0000313" key="7">
    <source>
        <dbReference type="Proteomes" id="UP000593564"/>
    </source>
</evidence>
<feature type="region of interest" description="Disordered" evidence="3">
    <location>
        <begin position="442"/>
        <end position="497"/>
    </location>
</feature>
<dbReference type="InterPro" id="IPR005630">
    <property type="entry name" value="Terpene_synthase_metal-bd"/>
</dbReference>
<dbReference type="Proteomes" id="UP000593564">
    <property type="component" value="Unassembled WGS sequence"/>
</dbReference>
<accession>A0A7J7GW52</accession>
<feature type="domain" description="Terpene synthase metal-binding" evidence="5">
    <location>
        <begin position="667"/>
        <end position="787"/>
    </location>
</feature>
<evidence type="ECO:0000256" key="3">
    <source>
        <dbReference type="SAM" id="MobiDB-lite"/>
    </source>
</evidence>
<dbReference type="SUPFAM" id="SSF48576">
    <property type="entry name" value="Terpenoid synthases"/>
    <property type="match status" value="2"/>
</dbReference>
<evidence type="ECO:0000259" key="4">
    <source>
        <dbReference type="Pfam" id="PF01397"/>
    </source>
</evidence>
<organism evidence="6 7">
    <name type="scientific">Camellia sinensis</name>
    <name type="common">Tea plant</name>
    <name type="synonym">Thea sinensis</name>
    <dbReference type="NCBI Taxonomy" id="4442"/>
    <lineage>
        <taxon>Eukaryota</taxon>
        <taxon>Viridiplantae</taxon>
        <taxon>Streptophyta</taxon>
        <taxon>Embryophyta</taxon>
        <taxon>Tracheophyta</taxon>
        <taxon>Spermatophyta</taxon>
        <taxon>Magnoliopsida</taxon>
        <taxon>eudicotyledons</taxon>
        <taxon>Gunneridae</taxon>
        <taxon>Pentapetalae</taxon>
        <taxon>asterids</taxon>
        <taxon>Ericales</taxon>
        <taxon>Theaceae</taxon>
        <taxon>Camellia</taxon>
    </lineage>
</organism>
<feature type="coiled-coil region" evidence="2">
    <location>
        <begin position="582"/>
        <end position="656"/>
    </location>
</feature>